<name>A0A5B6UEY4_9ROSI</name>
<gene>
    <name evidence="1" type="ORF">EPI10_003393</name>
</gene>
<evidence type="ECO:0000313" key="2">
    <source>
        <dbReference type="Proteomes" id="UP000325315"/>
    </source>
</evidence>
<protein>
    <submittedName>
        <fullName evidence="1">Sulfhydryl oxidase 1</fullName>
    </submittedName>
</protein>
<sequence>MMDIDEPLDFEVEDSLLINPVVPSKRRIALSISNEFELLTMKNLMGLDELLTEHYKEQSKLIENEARKQAKARKCYVSDDEDKNCKEAMLASLLDDCQKQA</sequence>
<dbReference type="OrthoDB" id="674980at2759"/>
<evidence type="ECO:0000313" key="1">
    <source>
        <dbReference type="EMBL" id="KAA3456611.1"/>
    </source>
</evidence>
<dbReference type="Proteomes" id="UP000325315">
    <property type="component" value="Unassembled WGS sequence"/>
</dbReference>
<dbReference type="PANTHER" id="PTHR37212:SF2">
    <property type="entry name" value="ACTIN PROTEIN 2_3 COMPLEX SUBUNIT-LIKE PROTEIN"/>
    <property type="match status" value="1"/>
</dbReference>
<dbReference type="AlphaFoldDB" id="A0A5B6UEY4"/>
<keyword evidence="2" id="KW-1185">Reference proteome</keyword>
<organism evidence="1 2">
    <name type="scientific">Gossypium australe</name>
    <dbReference type="NCBI Taxonomy" id="47621"/>
    <lineage>
        <taxon>Eukaryota</taxon>
        <taxon>Viridiplantae</taxon>
        <taxon>Streptophyta</taxon>
        <taxon>Embryophyta</taxon>
        <taxon>Tracheophyta</taxon>
        <taxon>Spermatophyta</taxon>
        <taxon>Magnoliopsida</taxon>
        <taxon>eudicotyledons</taxon>
        <taxon>Gunneridae</taxon>
        <taxon>Pentapetalae</taxon>
        <taxon>rosids</taxon>
        <taxon>malvids</taxon>
        <taxon>Malvales</taxon>
        <taxon>Malvaceae</taxon>
        <taxon>Malvoideae</taxon>
        <taxon>Gossypium</taxon>
    </lineage>
</organism>
<reference evidence="2" key="1">
    <citation type="journal article" date="2019" name="Plant Biotechnol. J.">
        <title>Genome sequencing of the Australian wild diploid species Gossypium australe highlights disease resistance and delayed gland morphogenesis.</title>
        <authorList>
            <person name="Cai Y."/>
            <person name="Cai X."/>
            <person name="Wang Q."/>
            <person name="Wang P."/>
            <person name="Zhang Y."/>
            <person name="Cai C."/>
            <person name="Xu Y."/>
            <person name="Wang K."/>
            <person name="Zhou Z."/>
            <person name="Wang C."/>
            <person name="Geng S."/>
            <person name="Li B."/>
            <person name="Dong Q."/>
            <person name="Hou Y."/>
            <person name="Wang H."/>
            <person name="Ai P."/>
            <person name="Liu Z."/>
            <person name="Yi F."/>
            <person name="Sun M."/>
            <person name="An G."/>
            <person name="Cheng J."/>
            <person name="Zhang Y."/>
            <person name="Shi Q."/>
            <person name="Xie Y."/>
            <person name="Shi X."/>
            <person name="Chang Y."/>
            <person name="Huang F."/>
            <person name="Chen Y."/>
            <person name="Hong S."/>
            <person name="Mi L."/>
            <person name="Sun Q."/>
            <person name="Zhang L."/>
            <person name="Zhou B."/>
            <person name="Peng R."/>
            <person name="Zhang X."/>
            <person name="Liu F."/>
        </authorList>
    </citation>
    <scope>NUCLEOTIDE SEQUENCE [LARGE SCALE GENOMIC DNA]</scope>
    <source>
        <strain evidence="2">cv. PA1801</strain>
    </source>
</reference>
<dbReference type="EMBL" id="SMMG02000011">
    <property type="protein sequence ID" value="KAA3456611.1"/>
    <property type="molecule type" value="Genomic_DNA"/>
</dbReference>
<dbReference type="PANTHER" id="PTHR37212">
    <property type="entry name" value="ACTIN PROTEIN 2/3 COMPLEX SUBUNIT-LIKE PROTEIN"/>
    <property type="match status" value="1"/>
</dbReference>
<comment type="caution">
    <text evidence="1">The sequence shown here is derived from an EMBL/GenBank/DDBJ whole genome shotgun (WGS) entry which is preliminary data.</text>
</comment>
<proteinExistence type="predicted"/>
<accession>A0A5B6UEY4</accession>